<protein>
    <recommendedName>
        <fullName evidence="3">Sushi domain-containing protein</fullName>
    </recommendedName>
</protein>
<evidence type="ECO:0000313" key="2">
    <source>
        <dbReference type="Proteomes" id="UP001434883"/>
    </source>
</evidence>
<sequence length="192" mass="21440">MKAGLLLFYSYLYKINKQIRETRKSTERCSFYFSDPQFRVGSPSSSRLCVFPGKMFQAGFTKSYSDIALEFQAWRPAAAGCLLVPAPHSHTDQMLARFQHTPSVTPPCFAHSLCSGIDGCKDRFVCTLEAHKVGTQPLVFGRQTKFNYTCKLSEGTEWRGGLLCNFPEKKEKDKKTGSVGGISKVCSPDVEI</sequence>
<organism evidence="1 2">
    <name type="scientific">Xenoophorus captivus</name>
    <dbReference type="NCBI Taxonomy" id="1517983"/>
    <lineage>
        <taxon>Eukaryota</taxon>
        <taxon>Metazoa</taxon>
        <taxon>Chordata</taxon>
        <taxon>Craniata</taxon>
        <taxon>Vertebrata</taxon>
        <taxon>Euteleostomi</taxon>
        <taxon>Actinopterygii</taxon>
        <taxon>Neopterygii</taxon>
        <taxon>Teleostei</taxon>
        <taxon>Neoteleostei</taxon>
        <taxon>Acanthomorphata</taxon>
        <taxon>Ovalentaria</taxon>
        <taxon>Atherinomorphae</taxon>
        <taxon>Cyprinodontiformes</taxon>
        <taxon>Goodeidae</taxon>
        <taxon>Xenoophorus</taxon>
    </lineage>
</organism>
<evidence type="ECO:0000313" key="1">
    <source>
        <dbReference type="EMBL" id="MEQ2194846.1"/>
    </source>
</evidence>
<evidence type="ECO:0008006" key="3">
    <source>
        <dbReference type="Google" id="ProtNLM"/>
    </source>
</evidence>
<dbReference type="EMBL" id="JAHRIN010009796">
    <property type="protein sequence ID" value="MEQ2194846.1"/>
    <property type="molecule type" value="Genomic_DNA"/>
</dbReference>
<reference evidence="1 2" key="1">
    <citation type="submission" date="2021-06" db="EMBL/GenBank/DDBJ databases">
        <authorList>
            <person name="Palmer J.M."/>
        </authorList>
    </citation>
    <scope>NUCLEOTIDE SEQUENCE [LARGE SCALE GENOMIC DNA]</scope>
    <source>
        <strain evidence="1 2">XC_2019</strain>
        <tissue evidence="1">Muscle</tissue>
    </source>
</reference>
<dbReference type="Proteomes" id="UP001434883">
    <property type="component" value="Unassembled WGS sequence"/>
</dbReference>
<keyword evidence="2" id="KW-1185">Reference proteome</keyword>
<accession>A0ABV0QGA2</accession>
<name>A0ABV0QGA2_9TELE</name>
<comment type="caution">
    <text evidence="1">The sequence shown here is derived from an EMBL/GenBank/DDBJ whole genome shotgun (WGS) entry which is preliminary data.</text>
</comment>
<gene>
    <name evidence="1" type="ORF">XENOCAPTIV_003810</name>
</gene>
<proteinExistence type="predicted"/>